<gene>
    <name evidence="1" type="ORF">NO713_04451</name>
</gene>
<reference evidence="1" key="1">
    <citation type="submission" date="2020-09" db="EMBL/GenBank/DDBJ databases">
        <authorList>
            <person name="Blom J."/>
        </authorList>
    </citation>
    <scope>NUCLEOTIDE SEQUENCE</scope>
    <source>
        <strain evidence="1">No.713</strain>
    </source>
</reference>
<dbReference type="Proteomes" id="UP001153719">
    <property type="component" value="Chromosome"/>
</dbReference>
<dbReference type="AlphaFoldDB" id="A0A9W4CRN5"/>
<dbReference type="RefSeq" id="WP_254174638.1">
    <property type="nucleotide sequence ID" value="NZ_LR882967.1"/>
</dbReference>
<dbReference type="InterPro" id="IPR043504">
    <property type="entry name" value="Peptidase_S1_PA_chymotrypsin"/>
</dbReference>
<keyword evidence="2" id="KW-1185">Reference proteome</keyword>
<sequence>MVLKIMIISCRGSKILSLFLGVITAFSLILFSSPSQAITPDDIDAMSSQTTVLIGQALKTSEGGLETFNPGSGVIIARNGNTYYAVTNTHVVKRPNPDVLWGVVTWDEKFHEVLDVGDNIIRFGNYESRDLPIAGFDLALVKFTANEDYPIAVMGNSEQIEVNDPVYLSGWPKPEGGVAGTVRVFSPGQLVKIDDTPFSNGGYNIMYDNWTKPGMSGSPVFNQNGEVIGIHAAGRRNGNNYCIDPELNLNSSCGIEAVYLISQLEAKRIRLALNPPPVQPSVIAKGRANKAEADVIEDVYKIFNRVESQLRDCPTGVLIDEPGCESSF</sequence>
<dbReference type="Gene3D" id="2.40.10.10">
    <property type="entry name" value="Trypsin-like serine proteases"/>
    <property type="match status" value="2"/>
</dbReference>
<dbReference type="SUPFAM" id="SSF50494">
    <property type="entry name" value="Trypsin-like serine proteases"/>
    <property type="match status" value="1"/>
</dbReference>
<dbReference type="Pfam" id="PF13365">
    <property type="entry name" value="Trypsin_2"/>
    <property type="match status" value="1"/>
</dbReference>
<keyword evidence="1" id="KW-0378">Hydrolase</keyword>
<dbReference type="EMBL" id="LR882967">
    <property type="protein sequence ID" value="CAD5978872.1"/>
    <property type="molecule type" value="Genomic_DNA"/>
</dbReference>
<dbReference type="InterPro" id="IPR009003">
    <property type="entry name" value="Peptidase_S1_PA"/>
</dbReference>
<keyword evidence="1" id="KW-0645">Protease</keyword>
<organism evidence="1 2">
    <name type="scientific">Planktothrix pseudagardhii</name>
    <dbReference type="NCBI Taxonomy" id="132604"/>
    <lineage>
        <taxon>Bacteria</taxon>
        <taxon>Bacillati</taxon>
        <taxon>Cyanobacteriota</taxon>
        <taxon>Cyanophyceae</taxon>
        <taxon>Oscillatoriophycideae</taxon>
        <taxon>Oscillatoriales</taxon>
        <taxon>Microcoleaceae</taxon>
        <taxon>Planktothrix</taxon>
    </lineage>
</organism>
<dbReference type="KEGG" id="ppsu:NO713_04451"/>
<evidence type="ECO:0000313" key="1">
    <source>
        <dbReference type="EMBL" id="CAD5978872.1"/>
    </source>
</evidence>
<evidence type="ECO:0000313" key="2">
    <source>
        <dbReference type="Proteomes" id="UP001153719"/>
    </source>
</evidence>
<dbReference type="PANTHER" id="PTHR43019">
    <property type="entry name" value="SERINE ENDOPROTEASE DEGS"/>
    <property type="match status" value="1"/>
</dbReference>
<proteinExistence type="predicted"/>
<dbReference type="GO" id="GO:0008233">
    <property type="term" value="F:peptidase activity"/>
    <property type="evidence" value="ECO:0007669"/>
    <property type="project" value="UniProtKB-KW"/>
</dbReference>
<dbReference type="PANTHER" id="PTHR43019:SF23">
    <property type="entry name" value="PROTEASE DO-LIKE 5, CHLOROPLASTIC"/>
    <property type="match status" value="1"/>
</dbReference>
<name>A0A9W4CRN5_9CYAN</name>
<protein>
    <submittedName>
        <fullName evidence="1">Trypsin-like serine protease with C-terminal PDZ domain</fullName>
    </submittedName>
</protein>
<dbReference type="GO" id="GO:0006508">
    <property type="term" value="P:proteolysis"/>
    <property type="evidence" value="ECO:0007669"/>
    <property type="project" value="UniProtKB-KW"/>
</dbReference>
<accession>A0A9W4CRN5</accession>